<keyword evidence="1" id="KW-0732">Signal</keyword>
<evidence type="ECO:0000313" key="3">
    <source>
        <dbReference type="Proteomes" id="UP000516134"/>
    </source>
</evidence>
<organism evidence="2 3">
    <name type="scientific">Sphingomonas daechungensis</name>
    <dbReference type="NCBI Taxonomy" id="1176646"/>
    <lineage>
        <taxon>Bacteria</taxon>
        <taxon>Pseudomonadati</taxon>
        <taxon>Pseudomonadota</taxon>
        <taxon>Alphaproteobacteria</taxon>
        <taxon>Sphingomonadales</taxon>
        <taxon>Sphingomonadaceae</taxon>
        <taxon>Sphingomonas</taxon>
    </lineage>
</organism>
<gene>
    <name evidence="2" type="ORF">H9L15_05365</name>
</gene>
<reference evidence="2 3" key="1">
    <citation type="submission" date="2020-08" db="EMBL/GenBank/DDBJ databases">
        <title>Genome sequence of Sphingomonas daechungensis KACC 18115T.</title>
        <authorList>
            <person name="Hyun D.-W."/>
            <person name="Bae J.-W."/>
        </authorList>
    </citation>
    <scope>NUCLEOTIDE SEQUENCE [LARGE SCALE GENOMIC DNA]</scope>
    <source>
        <strain evidence="2 3">KACC 18115</strain>
    </source>
</reference>
<dbReference type="EMBL" id="CP060780">
    <property type="protein sequence ID" value="QNP44015.1"/>
    <property type="molecule type" value="Genomic_DNA"/>
</dbReference>
<evidence type="ECO:0000313" key="2">
    <source>
        <dbReference type="EMBL" id="QNP44015.1"/>
    </source>
</evidence>
<dbReference type="Proteomes" id="UP000516134">
    <property type="component" value="Chromosome"/>
</dbReference>
<keyword evidence="3" id="KW-1185">Reference proteome</keyword>
<feature type="signal peptide" evidence="1">
    <location>
        <begin position="1"/>
        <end position="20"/>
    </location>
</feature>
<dbReference type="RefSeq" id="WP_187715437.1">
    <property type="nucleotide sequence ID" value="NZ_BAABJC010000001.1"/>
</dbReference>
<name>A0ABX6T2Y3_9SPHN</name>
<accession>A0ABX6T2Y3</accession>
<evidence type="ECO:0000256" key="1">
    <source>
        <dbReference type="SAM" id="SignalP"/>
    </source>
</evidence>
<feature type="chain" id="PRO_5045462429" evidence="1">
    <location>
        <begin position="21"/>
        <end position="246"/>
    </location>
</feature>
<protein>
    <submittedName>
        <fullName evidence="2">Uncharacterized protein</fullName>
    </submittedName>
</protein>
<sequence>MRLSVLATAMLVLASGPVDARRAAPHTARWIVPANPSPPSSLALVKGGHFRLGRIIPAKLYELQRDALVANRDVLTIPAGTLMIKLEDQPRTACELKSRRGSAYSCITDADGDGRFETYFLTQVFNEIFLGSIGDDFAVFPLAGSVEITEIDAQSRTPDIGLELKVERLSKGVVKYRICLRPSWEGKYYKQAPCSKEPVQAELDDSGRVSIQGQRVRLIPAEGKPSSVIVESSPSDFEFSTSFSLF</sequence>
<proteinExistence type="predicted"/>